<evidence type="ECO:0000313" key="1">
    <source>
        <dbReference type="EMBL" id="KAK8567534.1"/>
    </source>
</evidence>
<gene>
    <name evidence="1" type="ORF">V6N12_006116</name>
</gene>
<keyword evidence="2" id="KW-1185">Reference proteome</keyword>
<protein>
    <submittedName>
        <fullName evidence="1">Uncharacterized protein</fullName>
    </submittedName>
</protein>
<dbReference type="EMBL" id="JBBPBM010000009">
    <property type="protein sequence ID" value="KAK8567534.1"/>
    <property type="molecule type" value="Genomic_DNA"/>
</dbReference>
<evidence type="ECO:0000313" key="2">
    <source>
        <dbReference type="Proteomes" id="UP001472677"/>
    </source>
</evidence>
<organism evidence="1 2">
    <name type="scientific">Hibiscus sabdariffa</name>
    <name type="common">roselle</name>
    <dbReference type="NCBI Taxonomy" id="183260"/>
    <lineage>
        <taxon>Eukaryota</taxon>
        <taxon>Viridiplantae</taxon>
        <taxon>Streptophyta</taxon>
        <taxon>Embryophyta</taxon>
        <taxon>Tracheophyta</taxon>
        <taxon>Spermatophyta</taxon>
        <taxon>Magnoliopsida</taxon>
        <taxon>eudicotyledons</taxon>
        <taxon>Gunneridae</taxon>
        <taxon>Pentapetalae</taxon>
        <taxon>rosids</taxon>
        <taxon>malvids</taxon>
        <taxon>Malvales</taxon>
        <taxon>Malvaceae</taxon>
        <taxon>Malvoideae</taxon>
        <taxon>Hibiscus</taxon>
    </lineage>
</organism>
<dbReference type="PANTHER" id="PTHR36617">
    <property type="entry name" value="PROTEIN, PUTATIVE-RELATED"/>
    <property type="match status" value="1"/>
</dbReference>
<sequence>MEKELSKSSLRNRDVNKWVDEEAFKWAIGDGTTALFWEDRWLSHASLRSLFPRLYRLANKKGVVVAEVLEVFQGSKAGWEVCFSRALLVSKIVQVENLQDLVGEDDWNFHLEDWWHNPASILGSSIQLPKAVWFPPNADWMKFNVGAAVLGPRVGCGGVLRVNLLVAIDLLATRIGVVEFKLVHRHCNALAFGLARDGALRDAFFKAWW</sequence>
<dbReference type="Proteomes" id="UP001472677">
    <property type="component" value="Unassembled WGS sequence"/>
</dbReference>
<accession>A0ABR2EY06</accession>
<proteinExistence type="predicted"/>
<reference evidence="1 2" key="1">
    <citation type="journal article" date="2024" name="G3 (Bethesda)">
        <title>Genome assembly of Hibiscus sabdariffa L. provides insights into metabolisms of medicinal natural products.</title>
        <authorList>
            <person name="Kim T."/>
        </authorList>
    </citation>
    <scope>NUCLEOTIDE SEQUENCE [LARGE SCALE GENOMIC DNA]</scope>
    <source>
        <strain evidence="1">TK-2024</strain>
        <tissue evidence="1">Old leaves</tissue>
    </source>
</reference>
<name>A0ABR2EY06_9ROSI</name>
<dbReference type="PANTHER" id="PTHR36617:SF15">
    <property type="entry name" value="REVERSE TRANSCRIPTASE ZINC-BINDING DOMAIN-CONTAINING PROTEIN"/>
    <property type="match status" value="1"/>
</dbReference>
<comment type="caution">
    <text evidence="1">The sequence shown here is derived from an EMBL/GenBank/DDBJ whole genome shotgun (WGS) entry which is preliminary data.</text>
</comment>